<dbReference type="PANTHER" id="PTHR37300">
    <property type="entry name" value="UPF0291 PROTEIN CBO2609/CLC_2481"/>
    <property type="match status" value="1"/>
</dbReference>
<dbReference type="Gene3D" id="1.10.287.540">
    <property type="entry name" value="Helix hairpin bin"/>
    <property type="match status" value="1"/>
</dbReference>
<gene>
    <name evidence="3" type="ORF">EL26_14840</name>
</gene>
<keyword evidence="1 2" id="KW-0963">Cytoplasm</keyword>
<dbReference type="AlphaFoldDB" id="A0A074LPT5"/>
<evidence type="ECO:0000313" key="4">
    <source>
        <dbReference type="Proteomes" id="UP000027931"/>
    </source>
</evidence>
<dbReference type="InterPro" id="IPR009242">
    <property type="entry name" value="DUF896"/>
</dbReference>
<dbReference type="eggNOG" id="COG4224">
    <property type="taxonomic scope" value="Bacteria"/>
</dbReference>
<sequence length="68" mass="7869">MLSSDKIDRINVLSRKKKAGTLTPEEAAEQQALRAEYLQAFRKEFRSQLDSIKFVEDEEDNNSTNVKH</sequence>
<dbReference type="GO" id="GO:0005737">
    <property type="term" value="C:cytoplasm"/>
    <property type="evidence" value="ECO:0007669"/>
    <property type="project" value="UniProtKB-SubCell"/>
</dbReference>
<dbReference type="PANTHER" id="PTHR37300:SF1">
    <property type="entry name" value="UPF0291 PROTEIN YNZC"/>
    <property type="match status" value="1"/>
</dbReference>
<keyword evidence="4" id="KW-1185">Reference proteome</keyword>
<comment type="caution">
    <text evidence="3">The sequence shown here is derived from an EMBL/GenBank/DDBJ whole genome shotgun (WGS) entry which is preliminary data.</text>
</comment>
<evidence type="ECO:0000313" key="3">
    <source>
        <dbReference type="EMBL" id="KEO82510.1"/>
    </source>
</evidence>
<evidence type="ECO:0000256" key="2">
    <source>
        <dbReference type="HAMAP-Rule" id="MF_01103"/>
    </source>
</evidence>
<protein>
    <recommendedName>
        <fullName evidence="2">UPF0291 protein EL26_14840</fullName>
    </recommendedName>
</protein>
<evidence type="ECO:0000256" key="1">
    <source>
        <dbReference type="ARBA" id="ARBA00022490"/>
    </source>
</evidence>
<dbReference type="EMBL" id="JMIR01000021">
    <property type="protein sequence ID" value="KEO82510.1"/>
    <property type="molecule type" value="Genomic_DNA"/>
</dbReference>
<dbReference type="Proteomes" id="UP000027931">
    <property type="component" value="Unassembled WGS sequence"/>
</dbReference>
<name>A0A074LPT5_9BACL</name>
<dbReference type="RefSeq" id="WP_038090064.1">
    <property type="nucleotide sequence ID" value="NZ_JMIR01000021.1"/>
</dbReference>
<dbReference type="HAMAP" id="MF_01103">
    <property type="entry name" value="UPF0291"/>
    <property type="match status" value="1"/>
</dbReference>
<dbReference type="STRING" id="1157490.EL26_14840"/>
<dbReference type="SUPFAM" id="SSF158221">
    <property type="entry name" value="YnzC-like"/>
    <property type="match status" value="1"/>
</dbReference>
<organism evidence="3 4">
    <name type="scientific">Tumebacillus flagellatus</name>
    <dbReference type="NCBI Taxonomy" id="1157490"/>
    <lineage>
        <taxon>Bacteria</taxon>
        <taxon>Bacillati</taxon>
        <taxon>Bacillota</taxon>
        <taxon>Bacilli</taxon>
        <taxon>Bacillales</taxon>
        <taxon>Alicyclobacillaceae</taxon>
        <taxon>Tumebacillus</taxon>
    </lineage>
</organism>
<proteinExistence type="inferred from homology"/>
<reference evidence="3 4" key="1">
    <citation type="journal article" date="2013" name="Int. J. Syst. Evol. Microbiol.">
        <title>Tumebacillus flagellatus sp. nov., an alpha-amylase/pullulanase-producing bacterium isolated from cassava wastewater.</title>
        <authorList>
            <person name="Wang Q."/>
            <person name="Xie N."/>
            <person name="Qin Y."/>
            <person name="Shen N."/>
            <person name="Zhu J."/>
            <person name="Mi H."/>
            <person name="Huang R."/>
        </authorList>
    </citation>
    <scope>NUCLEOTIDE SEQUENCE [LARGE SCALE GENOMIC DNA]</scope>
    <source>
        <strain evidence="3 4">GST4</strain>
    </source>
</reference>
<dbReference type="Pfam" id="PF05979">
    <property type="entry name" value="DUF896"/>
    <property type="match status" value="1"/>
</dbReference>
<comment type="subcellular location">
    <subcellularLocation>
        <location evidence="2">Cytoplasm</location>
    </subcellularLocation>
</comment>
<accession>A0A074LPT5</accession>
<comment type="similarity">
    <text evidence="2">Belongs to the UPF0291 family.</text>
</comment>